<evidence type="ECO:0000313" key="1">
    <source>
        <dbReference type="EMBL" id="POZ53193.1"/>
    </source>
</evidence>
<dbReference type="AlphaFoldDB" id="A0A2S5CQW0"/>
<dbReference type="EMBL" id="PGFZ01000001">
    <property type="protein sequence ID" value="POZ53193.1"/>
    <property type="molecule type" value="Genomic_DNA"/>
</dbReference>
<dbReference type="RefSeq" id="WP_211299124.1">
    <property type="nucleotide sequence ID" value="NZ_PGFZ01000001.1"/>
</dbReference>
<dbReference type="Proteomes" id="UP000237423">
    <property type="component" value="Unassembled WGS sequence"/>
</dbReference>
<comment type="caution">
    <text evidence="1">The sequence shown here is derived from an EMBL/GenBank/DDBJ whole genome shotgun (WGS) entry which is preliminary data.</text>
</comment>
<proteinExistence type="predicted"/>
<gene>
    <name evidence="1" type="ORF">AADEFJLK_00209</name>
</gene>
<protein>
    <submittedName>
        <fullName evidence="1">Uncharacterized protein</fullName>
    </submittedName>
</protein>
<accession>A0A2S5CQW0</accession>
<sequence length="183" mass="20004">MATKRQKVTGRKESGSFAAKPHHIFRADCKTGTPSPASVLSHMAANMLDNLTAQLNGSNNGDLSAAPKIMKLYGWNSQGSVHKALTELLALGFIEQTRQGGKNQCSLYAVTWLAIDDCKGKLDVSPTKVASNLWKPGNTDKIDPRFLKSWQELQQKKSRPSKSPKLKTVATIRTNVVAIRTSQ</sequence>
<name>A0A2S5CQW0_9GAMM</name>
<reference evidence="1 2" key="1">
    <citation type="submission" date="2017-11" db="EMBL/GenBank/DDBJ databases">
        <title>Draft Genome Sequence of Methylobacter psychrotolerans Sph1T, an Obligate Methanotroph from Low-Temperature Environments.</title>
        <authorList>
            <person name="Oshkin I.Y."/>
            <person name="Miroshnikov K."/>
            <person name="Belova S.E."/>
            <person name="Korzhenkov A."/>
            <person name="Toshchakov S.V."/>
            <person name="Dedysh S.N."/>
        </authorList>
    </citation>
    <scope>NUCLEOTIDE SEQUENCE [LARGE SCALE GENOMIC DNA]</scope>
    <source>
        <strain evidence="1 2">Sph1</strain>
    </source>
</reference>
<organism evidence="1 2">
    <name type="scientific">Methylovulum psychrotolerans</name>
    <dbReference type="NCBI Taxonomy" id="1704499"/>
    <lineage>
        <taxon>Bacteria</taxon>
        <taxon>Pseudomonadati</taxon>
        <taxon>Pseudomonadota</taxon>
        <taxon>Gammaproteobacteria</taxon>
        <taxon>Methylococcales</taxon>
        <taxon>Methylococcaceae</taxon>
        <taxon>Methylovulum</taxon>
    </lineage>
</organism>
<evidence type="ECO:0000313" key="2">
    <source>
        <dbReference type="Proteomes" id="UP000237423"/>
    </source>
</evidence>